<organism evidence="3">
    <name type="scientific">viral metagenome</name>
    <dbReference type="NCBI Taxonomy" id="1070528"/>
    <lineage>
        <taxon>unclassified sequences</taxon>
        <taxon>metagenomes</taxon>
        <taxon>organismal metagenomes</taxon>
    </lineage>
</organism>
<name>A0A6C0KI49_9ZZZZ</name>
<dbReference type="SMART" id="SM00357">
    <property type="entry name" value="CSP"/>
    <property type="match status" value="1"/>
</dbReference>
<dbReference type="InterPro" id="IPR002059">
    <property type="entry name" value="CSP_DNA-bd"/>
</dbReference>
<dbReference type="AlphaFoldDB" id="A0A6C0KI49"/>
<feature type="region of interest" description="Disordered" evidence="1">
    <location>
        <begin position="101"/>
        <end position="137"/>
    </location>
</feature>
<evidence type="ECO:0000256" key="1">
    <source>
        <dbReference type="SAM" id="MobiDB-lite"/>
    </source>
</evidence>
<dbReference type="CDD" id="cd04458">
    <property type="entry name" value="CSP_CDS"/>
    <property type="match status" value="1"/>
</dbReference>
<accession>A0A6C0KI49</accession>
<evidence type="ECO:0000259" key="2">
    <source>
        <dbReference type="PROSITE" id="PS51857"/>
    </source>
</evidence>
<dbReference type="Pfam" id="PF00313">
    <property type="entry name" value="CSD"/>
    <property type="match status" value="1"/>
</dbReference>
<proteinExistence type="predicted"/>
<dbReference type="GO" id="GO:0003676">
    <property type="term" value="F:nucleic acid binding"/>
    <property type="evidence" value="ECO:0007669"/>
    <property type="project" value="InterPro"/>
</dbReference>
<dbReference type="PROSITE" id="PS51857">
    <property type="entry name" value="CSD_2"/>
    <property type="match status" value="1"/>
</dbReference>
<sequence length="167" mass="19234">MATTDNKTSKYGESTYSGCVKWFQKTGGWGFIKITSGSFDGEDIFVHWNSLTVDKEQYKYLIAGEYVTFNILFTPDNEKHQYQAENVRGVNGGTLMCETRNEQRTNTSPTQGTRKPQRGTGRKFNNRPDNAVNINSVMSQSDGNTEWYLVKRNLDERPSTRRNFNRY</sequence>
<protein>
    <recommendedName>
        <fullName evidence="2">CSD domain-containing protein</fullName>
    </recommendedName>
</protein>
<evidence type="ECO:0000313" key="3">
    <source>
        <dbReference type="EMBL" id="QHU16477.1"/>
    </source>
</evidence>
<dbReference type="InterPro" id="IPR012340">
    <property type="entry name" value="NA-bd_OB-fold"/>
</dbReference>
<dbReference type="EMBL" id="MN740883">
    <property type="protein sequence ID" value="QHU16477.1"/>
    <property type="molecule type" value="Genomic_DNA"/>
</dbReference>
<feature type="compositionally biased region" description="Polar residues" evidence="1">
    <location>
        <begin position="104"/>
        <end position="114"/>
    </location>
</feature>
<dbReference type="InterPro" id="IPR011129">
    <property type="entry name" value="CSD"/>
</dbReference>
<reference evidence="3" key="1">
    <citation type="journal article" date="2020" name="Nature">
        <title>Giant virus diversity and host interactions through global metagenomics.</title>
        <authorList>
            <person name="Schulz F."/>
            <person name="Roux S."/>
            <person name="Paez-Espino D."/>
            <person name="Jungbluth S."/>
            <person name="Walsh D.A."/>
            <person name="Denef V.J."/>
            <person name="McMahon K.D."/>
            <person name="Konstantinidis K.T."/>
            <person name="Eloe-Fadrosh E.A."/>
            <person name="Kyrpides N.C."/>
            <person name="Woyke T."/>
        </authorList>
    </citation>
    <scope>NUCLEOTIDE SEQUENCE</scope>
    <source>
        <strain evidence="3">GVMAG-S-3300011013-78</strain>
    </source>
</reference>
<dbReference type="SUPFAM" id="SSF50249">
    <property type="entry name" value="Nucleic acid-binding proteins"/>
    <property type="match status" value="1"/>
</dbReference>
<dbReference type="Gene3D" id="2.40.50.140">
    <property type="entry name" value="Nucleic acid-binding proteins"/>
    <property type="match status" value="1"/>
</dbReference>
<feature type="domain" description="CSD" evidence="2">
    <location>
        <begin position="15"/>
        <end position="89"/>
    </location>
</feature>
<feature type="compositionally biased region" description="Basic residues" evidence="1">
    <location>
        <begin position="115"/>
        <end position="125"/>
    </location>
</feature>